<name>A0A343TP04_9EURY</name>
<dbReference type="Proteomes" id="UP000263012">
    <property type="component" value="Chromosome"/>
</dbReference>
<dbReference type="KEGG" id="hdf:AArcSl_3220"/>
<evidence type="ECO:0000313" key="2">
    <source>
        <dbReference type="EMBL" id="AUX10826.1"/>
    </source>
</evidence>
<keyword evidence="1" id="KW-1133">Transmembrane helix</keyword>
<feature type="transmembrane region" description="Helical" evidence="1">
    <location>
        <begin position="70"/>
        <end position="92"/>
    </location>
</feature>
<proteinExistence type="predicted"/>
<evidence type="ECO:0000313" key="3">
    <source>
        <dbReference type="Proteomes" id="UP000263012"/>
    </source>
</evidence>
<keyword evidence="1" id="KW-0472">Membrane</keyword>
<keyword evidence="1" id="KW-0812">Transmembrane</keyword>
<dbReference type="AlphaFoldDB" id="A0A343TP04"/>
<organism evidence="2 3">
    <name type="scientific">Halalkaliarchaeum desulfuricum</name>
    <dbReference type="NCBI Taxonomy" id="2055893"/>
    <lineage>
        <taxon>Archaea</taxon>
        <taxon>Methanobacteriati</taxon>
        <taxon>Methanobacteriota</taxon>
        <taxon>Stenosarchaea group</taxon>
        <taxon>Halobacteria</taxon>
        <taxon>Halobacteriales</taxon>
        <taxon>Haloferacaceae</taxon>
        <taxon>Halalkaliarchaeum</taxon>
    </lineage>
</organism>
<dbReference type="EMBL" id="CP025066">
    <property type="protein sequence ID" value="AUX10826.1"/>
    <property type="molecule type" value="Genomic_DNA"/>
</dbReference>
<gene>
    <name evidence="2" type="ORF">AArcSl_3220</name>
</gene>
<evidence type="ECO:0000256" key="1">
    <source>
        <dbReference type="SAM" id="Phobius"/>
    </source>
</evidence>
<accession>A0A343TP04</accession>
<protein>
    <submittedName>
        <fullName evidence="2">Uncharacterized protein</fullName>
    </submittedName>
</protein>
<reference evidence="3" key="1">
    <citation type="submission" date="2017-11" db="EMBL/GenBank/DDBJ databases">
        <title>Phenotypic and genomic properties of facultatively anaerobic sulfur-reducing natronoarchaea from hypersaline soda lakes.</title>
        <authorList>
            <person name="Sorokin D.Y."/>
            <person name="Kublanov I.V."/>
            <person name="Roman P."/>
            <person name="Sinninghe Damste J.S."/>
            <person name="Golyshin P.N."/>
            <person name="Rojo D."/>
            <person name="Ciordia S."/>
            <person name="Mena M.D.C."/>
            <person name="Ferrer M."/>
            <person name="Messina E."/>
            <person name="Smedile F."/>
            <person name="La Spada G."/>
            <person name="La Cono V."/>
            <person name="Yakimov M.M."/>
        </authorList>
    </citation>
    <scope>NUCLEOTIDE SEQUENCE [LARGE SCALE GENOMIC DNA]</scope>
    <source>
        <strain evidence="3">AArc-Sl</strain>
    </source>
</reference>
<sequence length="102" mass="11715">MAIDDPEIEEHDWSVEEFTDLSSSDQDRVRTMVHEGMYYSYGDDEPFHFDVVIYQGEAYRIELVEFAEQALFPTILTVPLGALGVLFVLYGLGRLYWRDGGA</sequence>
<keyword evidence="3" id="KW-1185">Reference proteome</keyword>